<dbReference type="RefSeq" id="WP_377772432.1">
    <property type="nucleotide sequence ID" value="NZ_JBHUHO010000030.1"/>
</dbReference>
<comment type="caution">
    <text evidence="1">The sequence shown here is derived from an EMBL/GenBank/DDBJ whole genome shotgun (WGS) entry which is preliminary data.</text>
</comment>
<reference evidence="2" key="1">
    <citation type="journal article" date="2019" name="Int. J. Syst. Evol. Microbiol.">
        <title>The Global Catalogue of Microorganisms (GCM) 10K type strain sequencing project: providing services to taxonomists for standard genome sequencing and annotation.</title>
        <authorList>
            <consortium name="The Broad Institute Genomics Platform"/>
            <consortium name="The Broad Institute Genome Sequencing Center for Infectious Disease"/>
            <person name="Wu L."/>
            <person name="Ma J."/>
        </authorList>
    </citation>
    <scope>NUCLEOTIDE SEQUENCE [LARGE SCALE GENOMIC DNA]</scope>
    <source>
        <strain evidence="2">GH52</strain>
    </source>
</reference>
<protein>
    <submittedName>
        <fullName evidence="1">Uncharacterized protein</fullName>
    </submittedName>
</protein>
<name>A0ABW4YL72_9BACL</name>
<keyword evidence="2" id="KW-1185">Reference proteome</keyword>
<sequence length="67" mass="7529">MKVFTCNDHRGHYPVGAASVIIAEDEQQARLLLSDELVQNGLDDKYFTLQEIDSSFPKATILLDGQY</sequence>
<accession>A0ABW4YL72</accession>
<evidence type="ECO:0000313" key="1">
    <source>
        <dbReference type="EMBL" id="MFD2116352.1"/>
    </source>
</evidence>
<dbReference type="Proteomes" id="UP001597362">
    <property type="component" value="Unassembled WGS sequence"/>
</dbReference>
<gene>
    <name evidence="1" type="ORF">ACFSJH_11530</name>
</gene>
<proteinExistence type="predicted"/>
<dbReference type="EMBL" id="JBHUHO010000030">
    <property type="protein sequence ID" value="MFD2116352.1"/>
    <property type="molecule type" value="Genomic_DNA"/>
</dbReference>
<evidence type="ECO:0000313" key="2">
    <source>
        <dbReference type="Proteomes" id="UP001597362"/>
    </source>
</evidence>
<organism evidence="1 2">
    <name type="scientific">Paenibacillus yanchengensis</name>
    <dbReference type="NCBI Taxonomy" id="2035833"/>
    <lineage>
        <taxon>Bacteria</taxon>
        <taxon>Bacillati</taxon>
        <taxon>Bacillota</taxon>
        <taxon>Bacilli</taxon>
        <taxon>Bacillales</taxon>
        <taxon>Paenibacillaceae</taxon>
        <taxon>Paenibacillus</taxon>
    </lineage>
</organism>